<dbReference type="PaxDb" id="55529-EKX43755"/>
<accession>L1J6P8</accession>
<dbReference type="RefSeq" id="XP_005830735.1">
    <property type="nucleotide sequence ID" value="XM_005830678.1"/>
</dbReference>
<proteinExistence type="predicted"/>
<sequence>MGVERNIVFLILMLLKNAYAVFCFHSPLQGFNHLKPKNRLFYSLRSQAAYLNEETWREKVWAHRKRVYELLSPGFLRGEERKESSDRGDSAVEFAALDPHNPIYNFLLEYYNVRGRKGTKRLARWSPGFNVRERLQLLLGGGTAADAREFQVFLENASEEDVEEALLCSKGTFVTHEEMGKRGLVYSLQELRSADELATYNWYKSILASTAANAPVLNCYGLHEWAMQYQPEGEPDPPSRSYQKLKLRVSQQVINDAVEQNVVCCTHFDALRFFAPAAKKLNKHDPSFLSRENQLLLENPACLHSSMDLLKIAIKLSPFGEAETLADALEVSIMSRTLDVAASPYDARDYGLSPIMIETAEGKSVYKAQQVKLFNSF</sequence>
<dbReference type="KEGG" id="gtt:GUITHDRAFT_163746"/>
<evidence type="ECO:0000313" key="2">
    <source>
        <dbReference type="EMBL" id="EKX43755.1"/>
    </source>
</evidence>
<reference evidence="2 4" key="1">
    <citation type="journal article" date="2012" name="Nature">
        <title>Algal genomes reveal evolutionary mosaicism and the fate of nucleomorphs.</title>
        <authorList>
            <consortium name="DOE Joint Genome Institute"/>
            <person name="Curtis B.A."/>
            <person name="Tanifuji G."/>
            <person name="Burki F."/>
            <person name="Gruber A."/>
            <person name="Irimia M."/>
            <person name="Maruyama S."/>
            <person name="Arias M.C."/>
            <person name="Ball S.G."/>
            <person name="Gile G.H."/>
            <person name="Hirakawa Y."/>
            <person name="Hopkins J.F."/>
            <person name="Kuo A."/>
            <person name="Rensing S.A."/>
            <person name="Schmutz J."/>
            <person name="Symeonidi A."/>
            <person name="Elias M."/>
            <person name="Eveleigh R.J."/>
            <person name="Herman E.K."/>
            <person name="Klute M.J."/>
            <person name="Nakayama T."/>
            <person name="Obornik M."/>
            <person name="Reyes-Prieto A."/>
            <person name="Armbrust E.V."/>
            <person name="Aves S.J."/>
            <person name="Beiko R.G."/>
            <person name="Coutinho P."/>
            <person name="Dacks J.B."/>
            <person name="Durnford D.G."/>
            <person name="Fast N.M."/>
            <person name="Green B.R."/>
            <person name="Grisdale C.J."/>
            <person name="Hempel F."/>
            <person name="Henrissat B."/>
            <person name="Hoppner M.P."/>
            <person name="Ishida K."/>
            <person name="Kim E."/>
            <person name="Koreny L."/>
            <person name="Kroth P.G."/>
            <person name="Liu Y."/>
            <person name="Malik S.B."/>
            <person name="Maier U.G."/>
            <person name="McRose D."/>
            <person name="Mock T."/>
            <person name="Neilson J.A."/>
            <person name="Onodera N.T."/>
            <person name="Poole A.M."/>
            <person name="Pritham E.J."/>
            <person name="Richards T.A."/>
            <person name="Rocap G."/>
            <person name="Roy S.W."/>
            <person name="Sarai C."/>
            <person name="Schaack S."/>
            <person name="Shirato S."/>
            <person name="Slamovits C.H."/>
            <person name="Spencer D.F."/>
            <person name="Suzuki S."/>
            <person name="Worden A.Z."/>
            <person name="Zauner S."/>
            <person name="Barry K."/>
            <person name="Bell C."/>
            <person name="Bharti A.K."/>
            <person name="Crow J.A."/>
            <person name="Grimwood J."/>
            <person name="Kramer R."/>
            <person name="Lindquist E."/>
            <person name="Lucas S."/>
            <person name="Salamov A."/>
            <person name="McFadden G.I."/>
            <person name="Lane C.E."/>
            <person name="Keeling P.J."/>
            <person name="Gray M.W."/>
            <person name="Grigoriev I.V."/>
            <person name="Archibald J.M."/>
        </authorList>
    </citation>
    <scope>NUCLEOTIDE SEQUENCE</scope>
    <source>
        <strain evidence="2 4">CCMP2712</strain>
    </source>
</reference>
<evidence type="ECO:0000256" key="1">
    <source>
        <dbReference type="SAM" id="SignalP"/>
    </source>
</evidence>
<gene>
    <name evidence="2" type="ORF">GUITHDRAFT_163746</name>
</gene>
<keyword evidence="4" id="KW-1185">Reference proteome</keyword>
<reference evidence="3" key="3">
    <citation type="submission" date="2015-06" db="UniProtKB">
        <authorList>
            <consortium name="EnsemblProtists"/>
        </authorList>
    </citation>
    <scope>IDENTIFICATION</scope>
</reference>
<protein>
    <submittedName>
        <fullName evidence="2 3">Uncharacterized protein</fullName>
    </submittedName>
</protein>
<organism evidence="2">
    <name type="scientific">Guillardia theta (strain CCMP2712)</name>
    <name type="common">Cryptophyte</name>
    <dbReference type="NCBI Taxonomy" id="905079"/>
    <lineage>
        <taxon>Eukaryota</taxon>
        <taxon>Cryptophyceae</taxon>
        <taxon>Pyrenomonadales</taxon>
        <taxon>Geminigeraceae</taxon>
        <taxon>Guillardia</taxon>
    </lineage>
</organism>
<dbReference type="OMA" id="NMDLYKW"/>
<dbReference type="GeneID" id="17300526"/>
<feature type="signal peptide" evidence="1">
    <location>
        <begin position="1"/>
        <end position="20"/>
    </location>
</feature>
<name>L1J6P8_GUITC</name>
<evidence type="ECO:0000313" key="3">
    <source>
        <dbReference type="EnsemblProtists" id="EKX43755"/>
    </source>
</evidence>
<dbReference type="OrthoDB" id="10264981at2759"/>
<dbReference type="EMBL" id="JH993008">
    <property type="protein sequence ID" value="EKX43755.1"/>
    <property type="molecule type" value="Genomic_DNA"/>
</dbReference>
<keyword evidence="1" id="KW-0732">Signal</keyword>
<feature type="chain" id="PRO_5008770924" evidence="1">
    <location>
        <begin position="21"/>
        <end position="377"/>
    </location>
</feature>
<dbReference type="eggNOG" id="ENOG502S13W">
    <property type="taxonomic scope" value="Eukaryota"/>
</dbReference>
<evidence type="ECO:0000313" key="4">
    <source>
        <dbReference type="Proteomes" id="UP000011087"/>
    </source>
</evidence>
<dbReference type="Proteomes" id="UP000011087">
    <property type="component" value="Unassembled WGS sequence"/>
</dbReference>
<dbReference type="AlphaFoldDB" id="L1J6P8"/>
<dbReference type="HOGENOM" id="CLU_053604_0_0_1"/>
<dbReference type="EnsemblProtists" id="EKX43755">
    <property type="protein sequence ID" value="EKX43755"/>
    <property type="gene ID" value="GUITHDRAFT_163746"/>
</dbReference>
<reference evidence="4" key="2">
    <citation type="submission" date="2012-11" db="EMBL/GenBank/DDBJ databases">
        <authorList>
            <person name="Kuo A."/>
            <person name="Curtis B.A."/>
            <person name="Tanifuji G."/>
            <person name="Burki F."/>
            <person name="Gruber A."/>
            <person name="Irimia M."/>
            <person name="Maruyama S."/>
            <person name="Arias M.C."/>
            <person name="Ball S.G."/>
            <person name="Gile G.H."/>
            <person name="Hirakawa Y."/>
            <person name="Hopkins J.F."/>
            <person name="Rensing S.A."/>
            <person name="Schmutz J."/>
            <person name="Symeonidi A."/>
            <person name="Elias M."/>
            <person name="Eveleigh R.J."/>
            <person name="Herman E.K."/>
            <person name="Klute M.J."/>
            <person name="Nakayama T."/>
            <person name="Obornik M."/>
            <person name="Reyes-Prieto A."/>
            <person name="Armbrust E.V."/>
            <person name="Aves S.J."/>
            <person name="Beiko R.G."/>
            <person name="Coutinho P."/>
            <person name="Dacks J.B."/>
            <person name="Durnford D.G."/>
            <person name="Fast N.M."/>
            <person name="Green B.R."/>
            <person name="Grisdale C."/>
            <person name="Hempe F."/>
            <person name="Henrissat B."/>
            <person name="Hoppner M.P."/>
            <person name="Ishida K.-I."/>
            <person name="Kim E."/>
            <person name="Koreny L."/>
            <person name="Kroth P.G."/>
            <person name="Liu Y."/>
            <person name="Malik S.-B."/>
            <person name="Maier U.G."/>
            <person name="McRose D."/>
            <person name="Mock T."/>
            <person name="Neilson J.A."/>
            <person name="Onodera N.T."/>
            <person name="Poole A.M."/>
            <person name="Pritham E.J."/>
            <person name="Richards T.A."/>
            <person name="Rocap G."/>
            <person name="Roy S.W."/>
            <person name="Sarai C."/>
            <person name="Schaack S."/>
            <person name="Shirato S."/>
            <person name="Slamovits C.H."/>
            <person name="Spencer D.F."/>
            <person name="Suzuki S."/>
            <person name="Worden A.Z."/>
            <person name="Zauner S."/>
            <person name="Barry K."/>
            <person name="Bell C."/>
            <person name="Bharti A.K."/>
            <person name="Crow J.A."/>
            <person name="Grimwood J."/>
            <person name="Kramer R."/>
            <person name="Lindquist E."/>
            <person name="Lucas S."/>
            <person name="Salamov A."/>
            <person name="McFadden G.I."/>
            <person name="Lane C.E."/>
            <person name="Keeling P.J."/>
            <person name="Gray M.W."/>
            <person name="Grigoriev I.V."/>
            <person name="Archibald J.M."/>
        </authorList>
    </citation>
    <scope>NUCLEOTIDE SEQUENCE</scope>
    <source>
        <strain evidence="4">CCMP2712</strain>
    </source>
</reference>